<gene>
    <name evidence="2" type="ORF">MGAL_10B056244</name>
</gene>
<proteinExistence type="predicted"/>
<comment type="caution">
    <text evidence="2">The sequence shown here is derived from an EMBL/GenBank/DDBJ whole genome shotgun (WGS) entry which is preliminary data.</text>
</comment>
<dbReference type="SMART" id="SM00255">
    <property type="entry name" value="TIR"/>
    <property type="match status" value="2"/>
</dbReference>
<dbReference type="InterPro" id="IPR042342">
    <property type="entry name" value="TTC22"/>
</dbReference>
<organism evidence="2 3">
    <name type="scientific">Mytilus galloprovincialis</name>
    <name type="common">Mediterranean mussel</name>
    <dbReference type="NCBI Taxonomy" id="29158"/>
    <lineage>
        <taxon>Eukaryota</taxon>
        <taxon>Metazoa</taxon>
        <taxon>Spiralia</taxon>
        <taxon>Lophotrochozoa</taxon>
        <taxon>Mollusca</taxon>
        <taxon>Bivalvia</taxon>
        <taxon>Autobranchia</taxon>
        <taxon>Pteriomorphia</taxon>
        <taxon>Mytilida</taxon>
        <taxon>Mytiloidea</taxon>
        <taxon>Mytilidae</taxon>
        <taxon>Mytilinae</taxon>
        <taxon>Mytilus</taxon>
    </lineage>
</organism>
<name>A0A8B6BG25_MYTGA</name>
<protein>
    <recommendedName>
        <fullName evidence="1">TIR domain-containing protein</fullName>
    </recommendedName>
</protein>
<keyword evidence="3" id="KW-1185">Reference proteome</keyword>
<dbReference type="GO" id="GO:0007165">
    <property type="term" value="P:signal transduction"/>
    <property type="evidence" value="ECO:0007669"/>
    <property type="project" value="InterPro"/>
</dbReference>
<dbReference type="Proteomes" id="UP000596742">
    <property type="component" value="Unassembled WGS sequence"/>
</dbReference>
<sequence length="526" mass="60627">MDQHSVDRPDEVIDFNSIKPNTLPHDKKYHIFLSYKTENRDRRIAIQIDRLLRGKGYQCCLHERDFLPGNAIVDNIDKNIERSIKVVFLLSENSSASEWCQYELTMTETFHIQNKGYKPIILKLDQCKLPDAIKRYTYLSADRPTEEWIGRLALAINDETDHLITNRRNIKFVPVPCMNYNRDKEHKLSTCRYPHICAKYIINDAECTGSCGKNHNLVTNQSREILVDVGFITDGNYDSLLETYRQKCKEKLADMAKNGVTGPCCYYNYKGCLLGDFHCPFTHICKDWFIGTCVKLNCTLSHDILNAHTKRLLKIFDIDTTNDKTAILNKYRAKYPHKKFITMKESVSTRTFLKENLLLCLAFEMTDLGDVKPDETIDYSSIKPITLPIDKDYHTFIAYKAGDPDSGVALQIVELLEGKGYKCCIHEGDLLAGRSFLRTIARTIKRSIKVVFLLSENSSACEMWKYQLDVAETFHIETKGYKPIILKLDQCFLSDTLTKYTYLSADKPTEEWIGRLAKAINDETDK</sequence>
<dbReference type="Pfam" id="PF13676">
    <property type="entry name" value="TIR_2"/>
    <property type="match status" value="2"/>
</dbReference>
<reference evidence="2" key="1">
    <citation type="submission" date="2018-11" db="EMBL/GenBank/DDBJ databases">
        <authorList>
            <person name="Alioto T."/>
            <person name="Alioto T."/>
        </authorList>
    </citation>
    <scope>NUCLEOTIDE SEQUENCE</scope>
</reference>
<dbReference type="InterPro" id="IPR000157">
    <property type="entry name" value="TIR_dom"/>
</dbReference>
<feature type="domain" description="TIR" evidence="1">
    <location>
        <begin position="27"/>
        <end position="156"/>
    </location>
</feature>
<accession>A0A8B6BG25</accession>
<evidence type="ECO:0000313" key="3">
    <source>
        <dbReference type="Proteomes" id="UP000596742"/>
    </source>
</evidence>
<dbReference type="PRINTS" id="PR01537">
    <property type="entry name" value="INTRLKN1R1F"/>
</dbReference>
<dbReference type="EMBL" id="UYJE01000044">
    <property type="protein sequence ID" value="VDH89437.1"/>
    <property type="molecule type" value="Genomic_DNA"/>
</dbReference>
<feature type="domain" description="TIR" evidence="1">
    <location>
        <begin position="391"/>
        <end position="520"/>
    </location>
</feature>
<dbReference type="PANTHER" id="PTHR16253:SF0">
    <property type="entry name" value="TETRATRICOPEPTIDE REPEAT PROTEIN 22"/>
    <property type="match status" value="1"/>
</dbReference>
<dbReference type="InterPro" id="IPR035897">
    <property type="entry name" value="Toll_tir_struct_dom_sf"/>
</dbReference>
<evidence type="ECO:0000313" key="2">
    <source>
        <dbReference type="EMBL" id="VDH89437.1"/>
    </source>
</evidence>
<dbReference type="AlphaFoldDB" id="A0A8B6BG25"/>
<dbReference type="SUPFAM" id="SSF52200">
    <property type="entry name" value="Toll/Interleukin receptor TIR domain"/>
    <property type="match status" value="2"/>
</dbReference>
<dbReference type="OrthoDB" id="6039373at2759"/>
<dbReference type="PROSITE" id="PS50104">
    <property type="entry name" value="TIR"/>
    <property type="match status" value="2"/>
</dbReference>
<evidence type="ECO:0000259" key="1">
    <source>
        <dbReference type="PROSITE" id="PS50104"/>
    </source>
</evidence>
<dbReference type="PANTHER" id="PTHR16253">
    <property type="entry name" value="TETRATRICOPEPTIDE REPEAT PROTEIN 22"/>
    <property type="match status" value="1"/>
</dbReference>
<dbReference type="Gene3D" id="3.40.50.10140">
    <property type="entry name" value="Toll/interleukin-1 receptor homology (TIR) domain"/>
    <property type="match status" value="2"/>
</dbReference>